<feature type="repeat" description="PPR" evidence="2">
    <location>
        <begin position="92"/>
        <end position="126"/>
    </location>
</feature>
<dbReference type="PANTHER" id="PTHR47926:SF359">
    <property type="entry name" value="PENTACOTRIPEPTIDE-REPEAT REGION OF PRORP DOMAIN-CONTAINING PROTEIN"/>
    <property type="match status" value="1"/>
</dbReference>
<organism evidence="3 4">
    <name type="scientific">Arachis hypogaea</name>
    <name type="common">Peanut</name>
    <dbReference type="NCBI Taxonomy" id="3818"/>
    <lineage>
        <taxon>Eukaryota</taxon>
        <taxon>Viridiplantae</taxon>
        <taxon>Streptophyta</taxon>
        <taxon>Embryophyta</taxon>
        <taxon>Tracheophyta</taxon>
        <taxon>Spermatophyta</taxon>
        <taxon>Magnoliopsida</taxon>
        <taxon>eudicotyledons</taxon>
        <taxon>Gunneridae</taxon>
        <taxon>Pentapetalae</taxon>
        <taxon>rosids</taxon>
        <taxon>fabids</taxon>
        <taxon>Fabales</taxon>
        <taxon>Fabaceae</taxon>
        <taxon>Papilionoideae</taxon>
        <taxon>50 kb inversion clade</taxon>
        <taxon>dalbergioids sensu lato</taxon>
        <taxon>Dalbergieae</taxon>
        <taxon>Pterocarpus clade</taxon>
        <taxon>Arachis</taxon>
    </lineage>
</organism>
<dbReference type="EMBL" id="SDMP01000009">
    <property type="protein sequence ID" value="RYR39325.1"/>
    <property type="molecule type" value="Genomic_DNA"/>
</dbReference>
<keyword evidence="4" id="KW-1185">Reference proteome</keyword>
<proteinExistence type="predicted"/>
<reference evidence="3 4" key="1">
    <citation type="submission" date="2019-01" db="EMBL/GenBank/DDBJ databases">
        <title>Sequencing of cultivated peanut Arachis hypogaea provides insights into genome evolution and oil improvement.</title>
        <authorList>
            <person name="Chen X."/>
        </authorList>
    </citation>
    <scope>NUCLEOTIDE SEQUENCE [LARGE SCALE GENOMIC DNA]</scope>
    <source>
        <strain evidence="4">cv. Fuhuasheng</strain>
        <tissue evidence="3">Leaves</tissue>
    </source>
</reference>
<dbReference type="AlphaFoldDB" id="A0A445BKV6"/>
<dbReference type="Gene3D" id="1.25.40.10">
    <property type="entry name" value="Tetratricopeptide repeat domain"/>
    <property type="match status" value="2"/>
</dbReference>
<sequence length="210" mass="23659">MYSRQRLFQNALRCFVPMMHFCQLLNQFTLAIALYICSKLRNLEFGTLLHSCMIKAGFESNPFCQGALINLYAECSFLCNANAIFDAAVHLDTFSWTALISGYVRVELPQDALQVFDRIQIVGRSFDQVVFVNILNALVNLGKLDDACKLFRDMHTSNNTIISGHAKRGHHKEANEFFLVMRKCGIKSSRSTLASVLSAIASLLCWITGY</sequence>
<name>A0A445BKV6_ARAHY</name>
<dbReference type="GO" id="GO:0003723">
    <property type="term" value="F:RNA binding"/>
    <property type="evidence" value="ECO:0007669"/>
    <property type="project" value="InterPro"/>
</dbReference>
<evidence type="ECO:0000256" key="1">
    <source>
        <dbReference type="ARBA" id="ARBA00022737"/>
    </source>
</evidence>
<dbReference type="GO" id="GO:0009451">
    <property type="term" value="P:RNA modification"/>
    <property type="evidence" value="ECO:0007669"/>
    <property type="project" value="InterPro"/>
</dbReference>
<dbReference type="PROSITE" id="PS51375">
    <property type="entry name" value="PPR"/>
    <property type="match status" value="2"/>
</dbReference>
<dbReference type="InterPro" id="IPR011990">
    <property type="entry name" value="TPR-like_helical_dom_sf"/>
</dbReference>
<comment type="caution">
    <text evidence="3">The sequence shown here is derived from an EMBL/GenBank/DDBJ whole genome shotgun (WGS) entry which is preliminary data.</text>
</comment>
<evidence type="ECO:0000313" key="3">
    <source>
        <dbReference type="EMBL" id="RYR39325.1"/>
    </source>
</evidence>
<evidence type="ECO:0000256" key="2">
    <source>
        <dbReference type="PROSITE-ProRule" id="PRU00708"/>
    </source>
</evidence>
<gene>
    <name evidence="3" type="ORF">Ahy_A09g044831</name>
</gene>
<dbReference type="InterPro" id="IPR002885">
    <property type="entry name" value="PPR_rpt"/>
</dbReference>
<dbReference type="InterPro" id="IPR046960">
    <property type="entry name" value="PPR_At4g14850-like_plant"/>
</dbReference>
<evidence type="ECO:0000313" key="4">
    <source>
        <dbReference type="Proteomes" id="UP000289738"/>
    </source>
</evidence>
<accession>A0A445BKV6</accession>
<feature type="repeat" description="PPR" evidence="2">
    <location>
        <begin position="127"/>
        <end position="161"/>
    </location>
</feature>
<evidence type="ECO:0008006" key="5">
    <source>
        <dbReference type="Google" id="ProtNLM"/>
    </source>
</evidence>
<dbReference type="PANTHER" id="PTHR47926">
    <property type="entry name" value="PENTATRICOPEPTIDE REPEAT-CONTAINING PROTEIN"/>
    <property type="match status" value="1"/>
</dbReference>
<dbReference type="Pfam" id="PF01535">
    <property type="entry name" value="PPR"/>
    <property type="match status" value="3"/>
</dbReference>
<dbReference type="NCBIfam" id="TIGR00756">
    <property type="entry name" value="PPR"/>
    <property type="match status" value="3"/>
</dbReference>
<keyword evidence="1" id="KW-0677">Repeat</keyword>
<dbReference type="Proteomes" id="UP000289738">
    <property type="component" value="Chromosome A09"/>
</dbReference>
<protein>
    <recommendedName>
        <fullName evidence="5">Pentatricopeptide repeat-containing protein</fullName>
    </recommendedName>
</protein>